<evidence type="ECO:0000256" key="1">
    <source>
        <dbReference type="ARBA" id="ARBA00001478"/>
    </source>
</evidence>
<evidence type="ECO:0000256" key="7">
    <source>
        <dbReference type="HAMAP-Rule" id="MF_00484"/>
    </source>
</evidence>
<evidence type="ECO:0000256" key="5">
    <source>
        <dbReference type="ARBA" id="ARBA00022679"/>
    </source>
</evidence>
<dbReference type="AlphaFoldDB" id="A0A2H0Y1L3"/>
<dbReference type="HAMAP" id="MF_00484">
    <property type="entry name" value="Glycogen_synth"/>
    <property type="match status" value="1"/>
</dbReference>
<feature type="binding site" evidence="7">
    <location>
        <position position="17"/>
    </location>
    <ligand>
        <name>ADP-alpha-D-glucose</name>
        <dbReference type="ChEBI" id="CHEBI:57498"/>
    </ligand>
</feature>
<evidence type="ECO:0000313" key="11">
    <source>
        <dbReference type="Proteomes" id="UP000231343"/>
    </source>
</evidence>
<accession>A0A2H0Y1L3</accession>
<gene>
    <name evidence="7" type="primary">glgA</name>
    <name evidence="10" type="ORF">COT42_00930</name>
</gene>
<organism evidence="10 11">
    <name type="scientific">Candidatus Saganbacteria bacterium CG08_land_8_20_14_0_20_45_16</name>
    <dbReference type="NCBI Taxonomy" id="2014293"/>
    <lineage>
        <taxon>Bacteria</taxon>
        <taxon>Bacillati</taxon>
        <taxon>Saganbacteria</taxon>
    </lineage>
</organism>
<dbReference type="SUPFAM" id="SSF53756">
    <property type="entry name" value="UDP-Glycosyltransferase/glycogen phosphorylase"/>
    <property type="match status" value="1"/>
</dbReference>
<dbReference type="GO" id="GO:0009011">
    <property type="term" value="F:alpha-1,4-glucan glucosyltransferase (ADP-glucose donor) activity"/>
    <property type="evidence" value="ECO:0007669"/>
    <property type="project" value="UniProtKB-UniRule"/>
</dbReference>
<dbReference type="Pfam" id="PF08323">
    <property type="entry name" value="Glyco_transf_5"/>
    <property type="match status" value="1"/>
</dbReference>
<name>A0A2H0Y1L3_UNCSA</name>
<comment type="caution">
    <text evidence="10">The sequence shown here is derived from an EMBL/GenBank/DDBJ whole genome shotgun (WGS) entry which is preliminary data.</text>
</comment>
<dbReference type="EMBL" id="PEYM01000010">
    <property type="protein sequence ID" value="PIS31542.1"/>
    <property type="molecule type" value="Genomic_DNA"/>
</dbReference>
<protein>
    <recommendedName>
        <fullName evidence="7">Glycogen synthase</fullName>
        <ecNumber evidence="7">2.4.1.21</ecNumber>
    </recommendedName>
    <alternativeName>
        <fullName evidence="7">Starch [bacterial glycogen] synthase</fullName>
    </alternativeName>
</protein>
<dbReference type="Gene3D" id="3.40.50.2000">
    <property type="entry name" value="Glycogen Phosphorylase B"/>
    <property type="match status" value="2"/>
</dbReference>
<dbReference type="NCBIfam" id="NF001899">
    <property type="entry name" value="PRK00654.1-2"/>
    <property type="match status" value="1"/>
</dbReference>
<keyword evidence="4 7" id="KW-0328">Glycosyltransferase</keyword>
<dbReference type="Pfam" id="PF00534">
    <property type="entry name" value="Glycos_transf_1"/>
    <property type="match status" value="1"/>
</dbReference>
<dbReference type="UniPathway" id="UPA00164"/>
<evidence type="ECO:0000256" key="3">
    <source>
        <dbReference type="ARBA" id="ARBA00010281"/>
    </source>
</evidence>
<dbReference type="NCBIfam" id="TIGR02095">
    <property type="entry name" value="glgA"/>
    <property type="match status" value="1"/>
</dbReference>
<dbReference type="PANTHER" id="PTHR45825:SF11">
    <property type="entry name" value="ALPHA AMYLASE DOMAIN-CONTAINING PROTEIN"/>
    <property type="match status" value="1"/>
</dbReference>
<evidence type="ECO:0000259" key="8">
    <source>
        <dbReference type="Pfam" id="PF00534"/>
    </source>
</evidence>
<keyword evidence="5 7" id="KW-0808">Transferase</keyword>
<keyword evidence="6 7" id="KW-0320">Glycogen biosynthesis</keyword>
<dbReference type="InterPro" id="IPR011835">
    <property type="entry name" value="GS/SS"/>
</dbReference>
<feature type="domain" description="Starch synthase catalytic" evidence="9">
    <location>
        <begin position="4"/>
        <end position="232"/>
    </location>
</feature>
<evidence type="ECO:0000256" key="4">
    <source>
        <dbReference type="ARBA" id="ARBA00022676"/>
    </source>
</evidence>
<evidence type="ECO:0000259" key="9">
    <source>
        <dbReference type="Pfam" id="PF08323"/>
    </source>
</evidence>
<comment type="similarity">
    <text evidence="3 7">Belongs to the glycosyltransferase 1 family. Bacterial/plant glycogen synthase subfamily.</text>
</comment>
<proteinExistence type="inferred from homology"/>
<dbReference type="InterPro" id="IPR013534">
    <property type="entry name" value="Starch_synth_cat_dom"/>
</dbReference>
<comment type="pathway">
    <text evidence="7">Glycan biosynthesis; glycogen biosynthesis.</text>
</comment>
<dbReference type="Proteomes" id="UP000231343">
    <property type="component" value="Unassembled WGS sequence"/>
</dbReference>
<dbReference type="CDD" id="cd03791">
    <property type="entry name" value="GT5_Glycogen_synthase_DULL1-like"/>
    <property type="match status" value="1"/>
</dbReference>
<evidence type="ECO:0000313" key="10">
    <source>
        <dbReference type="EMBL" id="PIS31542.1"/>
    </source>
</evidence>
<evidence type="ECO:0000256" key="2">
    <source>
        <dbReference type="ARBA" id="ARBA00002764"/>
    </source>
</evidence>
<evidence type="ECO:0000256" key="6">
    <source>
        <dbReference type="ARBA" id="ARBA00023056"/>
    </source>
</evidence>
<feature type="domain" description="Glycosyl transferase family 1" evidence="8">
    <location>
        <begin position="281"/>
        <end position="444"/>
    </location>
</feature>
<dbReference type="GO" id="GO:0004373">
    <property type="term" value="F:alpha-1,4-glucan glucosyltransferase (UDP-glucose donor) activity"/>
    <property type="evidence" value="ECO:0007669"/>
    <property type="project" value="InterPro"/>
</dbReference>
<dbReference type="PANTHER" id="PTHR45825">
    <property type="entry name" value="GRANULE-BOUND STARCH SYNTHASE 1, CHLOROPLASTIC/AMYLOPLASTIC"/>
    <property type="match status" value="1"/>
</dbReference>
<dbReference type="InterPro" id="IPR001296">
    <property type="entry name" value="Glyco_trans_1"/>
</dbReference>
<reference evidence="10 11" key="1">
    <citation type="submission" date="2017-09" db="EMBL/GenBank/DDBJ databases">
        <title>Depth-based differentiation of microbial function through sediment-hosted aquifers and enrichment of novel symbionts in the deep terrestrial subsurface.</title>
        <authorList>
            <person name="Probst A.J."/>
            <person name="Ladd B."/>
            <person name="Jarett J.K."/>
            <person name="Geller-Mcgrath D.E."/>
            <person name="Sieber C.M."/>
            <person name="Emerson J.B."/>
            <person name="Anantharaman K."/>
            <person name="Thomas B.C."/>
            <person name="Malmstrom R."/>
            <person name="Stieglmeier M."/>
            <person name="Klingl A."/>
            <person name="Woyke T."/>
            <person name="Ryan C.M."/>
            <person name="Banfield J.F."/>
        </authorList>
    </citation>
    <scope>NUCLEOTIDE SEQUENCE [LARGE SCALE GENOMIC DNA]</scope>
    <source>
        <strain evidence="10">CG08_land_8_20_14_0_20_45_16</strain>
    </source>
</reference>
<dbReference type="EC" id="2.4.1.21" evidence="7"/>
<comment type="catalytic activity">
    <reaction evidence="1 7">
        <text>[(1-&gt;4)-alpha-D-glucosyl](n) + ADP-alpha-D-glucose = [(1-&gt;4)-alpha-D-glucosyl](n+1) + ADP + H(+)</text>
        <dbReference type="Rhea" id="RHEA:18189"/>
        <dbReference type="Rhea" id="RHEA-COMP:9584"/>
        <dbReference type="Rhea" id="RHEA-COMP:9587"/>
        <dbReference type="ChEBI" id="CHEBI:15378"/>
        <dbReference type="ChEBI" id="CHEBI:15444"/>
        <dbReference type="ChEBI" id="CHEBI:57498"/>
        <dbReference type="ChEBI" id="CHEBI:456216"/>
        <dbReference type="EC" id="2.4.1.21"/>
    </reaction>
</comment>
<comment type="function">
    <text evidence="2 7">Synthesizes alpha-1,4-glucan chains using ADP-glucose.</text>
</comment>
<dbReference type="GO" id="GO:0005978">
    <property type="term" value="P:glycogen biosynthetic process"/>
    <property type="evidence" value="ECO:0007669"/>
    <property type="project" value="UniProtKB-UniRule"/>
</dbReference>
<sequence length="473" mass="53064">MRLKVLFVSPEVVPFAKTGGLADVAGALPKALEELGHDVRVFMPRYKKIDPIKFNLKKLNAETFEGKIPGSDVPIYFYENENYFGGRDELYQVKGVDYEDNLERFAAFCQAALRFVKEQNWRPDIIHCNDWQSGLIAVYLKVSYGNDPFFKGTKLVYSVHNMGYLGTFPKKKLPLTGLGWDQFVPDKLEFWDKIALSKAGFVYADLINTVSETYAKEIQTEEYGHGLDGLLRARSKDVYGIVNGLDYDLWNPATDPKIPENYSPTKLAAKSEDKLELQLKNGLPAKKTTPVIGMITRLADQKGLDILAEALPEIMKLDCQFVVLGTGDLKYHELLTRLKNEFPEHVGLNLGFDAALAQLIYAGSDMFMMPSRYEPCGLGQLISFKYGVVPIVRKTGGLADTVHNFDLKTGAGDGFVFEEYSSAALLDAVKRALVAYKNKTAWKKLVKKVMNLDYSWNTSAKEYVNLYDKALAG</sequence>